<dbReference type="PROSITE" id="PS51384">
    <property type="entry name" value="FAD_FR"/>
    <property type="match status" value="1"/>
</dbReference>
<evidence type="ECO:0000256" key="8">
    <source>
        <dbReference type="ARBA" id="ARBA00023797"/>
    </source>
</evidence>
<keyword evidence="12" id="KW-1185">Reference proteome</keyword>
<dbReference type="SUPFAM" id="SSF63380">
    <property type="entry name" value="Riboflavin synthase domain-like"/>
    <property type="match status" value="1"/>
</dbReference>
<keyword evidence="7" id="KW-0560">Oxidoreductase</keyword>
<evidence type="ECO:0000313" key="12">
    <source>
        <dbReference type="Proteomes" id="UP001527925"/>
    </source>
</evidence>
<dbReference type="PANTHER" id="PTHR19384">
    <property type="entry name" value="NITRIC OXIDE SYNTHASE-RELATED"/>
    <property type="match status" value="1"/>
</dbReference>
<organism evidence="11 12">
    <name type="scientific">Polyrhizophydium stewartii</name>
    <dbReference type="NCBI Taxonomy" id="2732419"/>
    <lineage>
        <taxon>Eukaryota</taxon>
        <taxon>Fungi</taxon>
        <taxon>Fungi incertae sedis</taxon>
        <taxon>Chytridiomycota</taxon>
        <taxon>Chytridiomycota incertae sedis</taxon>
        <taxon>Chytridiomycetes</taxon>
        <taxon>Rhizophydiales</taxon>
        <taxon>Rhizophydiales incertae sedis</taxon>
        <taxon>Polyrhizophydium</taxon>
    </lineage>
</organism>
<feature type="domain" description="FAD-binding FR-type" evidence="10">
    <location>
        <begin position="327"/>
        <end position="618"/>
    </location>
</feature>
<dbReference type="Pfam" id="PF00258">
    <property type="entry name" value="Flavodoxin_1"/>
    <property type="match status" value="1"/>
</dbReference>
<dbReference type="PROSITE" id="PS50902">
    <property type="entry name" value="FLAVODOXIN_LIKE"/>
    <property type="match status" value="1"/>
</dbReference>
<dbReference type="Proteomes" id="UP001527925">
    <property type="component" value="Unassembled WGS sequence"/>
</dbReference>
<dbReference type="EMBL" id="JADGIZ020000045">
    <property type="protein sequence ID" value="KAL2913528.1"/>
    <property type="molecule type" value="Genomic_DNA"/>
</dbReference>
<keyword evidence="5" id="KW-0274">FAD</keyword>
<name>A0ABR4N1Y8_9FUNG</name>
<dbReference type="Pfam" id="PF00667">
    <property type="entry name" value="FAD_binding_1"/>
    <property type="match status" value="1"/>
</dbReference>
<evidence type="ECO:0000256" key="6">
    <source>
        <dbReference type="ARBA" id="ARBA00022857"/>
    </source>
</evidence>
<feature type="domain" description="Flavodoxin-like" evidence="9">
    <location>
        <begin position="82"/>
        <end position="243"/>
    </location>
</feature>
<dbReference type="Gene3D" id="2.40.30.10">
    <property type="entry name" value="Translation factors"/>
    <property type="match status" value="1"/>
</dbReference>
<dbReference type="InterPro" id="IPR017927">
    <property type="entry name" value="FAD-bd_FR_type"/>
</dbReference>
<reference evidence="11 12" key="1">
    <citation type="submission" date="2023-09" db="EMBL/GenBank/DDBJ databases">
        <title>Pangenome analysis of Batrachochytrium dendrobatidis and related Chytrids.</title>
        <authorList>
            <person name="Yacoub M.N."/>
            <person name="Stajich J.E."/>
            <person name="James T.Y."/>
        </authorList>
    </citation>
    <scope>NUCLEOTIDE SEQUENCE [LARGE SCALE GENOMIC DNA]</scope>
    <source>
        <strain evidence="11 12">JEL0888</strain>
    </source>
</reference>
<keyword evidence="6" id="KW-0521">NADP</keyword>
<sequence>MSSLDLTDLIILASIAVLTAGFMVWRGSGSSDLAAPRPGVSAAAAAAAAAARPGTPAKETAKSSKKSLLALVNEKPAGNGRLIAVYGSQTGTAEDLAARISKEVALSLSIPTLVVDPEEYDMSELAHWPSGTKDVFGFFLATYGEGEPTDNAVDFYSWLMDGKGTGEDEGDEEDDMVFESPLEGLSFFVFCLGNKTYEYYNAIGRRADLRLERLGAKRIGERGEGDDDASLEEDFLAWKPSIMAALGSFFGVDASAAPSMRDRPHVPAFEVIDAVDPFDGVFHGELAYDKPRSWAPVPGSMADSGDFVVVGSHKFAESKPAGAFDTKHPFYGRIVASRPLFGKIVDDFNFADAQLPASNPPQWTSSGTKVSVKRECFHIELDLSGSGLKYTTGDHVGLWAENSPAEVARLAKVLGIADLDRVIDLVPHDSSSKKPFSTPCTLRAALSNYVDLSEPLKQFHLDVLAKYATDAAEKARLFDLSEDRALFIDLIQNGRKNLADVLEEFHSVKLPLGVVLTELLSRISVRYYSISSSSVEEPTKVSVTAVVVRYAIAQASGRSDGAKKPVVQVKEGITTSWLQRNHDLSVSADFAAKAAQNRSSVPALYVPLYIRSSNFRLPSNPAVPVIMVGPGTGIAPFRAFVRERVLAAQRGETVGTTWLFYGCRNKDLDYLYREELESLEKIVKDDGLSIDLRISTAFSRDGPKKVYVQHLVAQSQDEIWRILEKDRGHFYICGDAKHMAHDVNAALESMAASSGGLKPEAAKLWLKELRGSPRFAEDVWS</sequence>
<dbReference type="PRINTS" id="PR00371">
    <property type="entry name" value="FPNCR"/>
</dbReference>
<proteinExistence type="predicted"/>
<dbReference type="InterPro" id="IPR029039">
    <property type="entry name" value="Flavoprotein-like_sf"/>
</dbReference>
<dbReference type="Gene3D" id="3.40.50.360">
    <property type="match status" value="1"/>
</dbReference>
<dbReference type="PRINTS" id="PR00369">
    <property type="entry name" value="FLAVODOXIN"/>
</dbReference>
<evidence type="ECO:0000259" key="10">
    <source>
        <dbReference type="PROSITE" id="PS51384"/>
    </source>
</evidence>
<dbReference type="Gene3D" id="1.20.990.10">
    <property type="entry name" value="NADPH-cytochrome p450 Reductase, Chain A, domain 3"/>
    <property type="match status" value="1"/>
</dbReference>
<evidence type="ECO:0000256" key="7">
    <source>
        <dbReference type="ARBA" id="ARBA00023002"/>
    </source>
</evidence>
<accession>A0ABR4N1Y8</accession>
<protein>
    <recommendedName>
        <fullName evidence="8">NADPH--hemoprotein reductase</fullName>
        <ecNumber evidence="8">1.6.2.4</ecNumber>
    </recommendedName>
</protein>
<evidence type="ECO:0000313" key="11">
    <source>
        <dbReference type="EMBL" id="KAL2913528.1"/>
    </source>
</evidence>
<evidence type="ECO:0000256" key="4">
    <source>
        <dbReference type="ARBA" id="ARBA00022643"/>
    </source>
</evidence>
<evidence type="ECO:0000256" key="2">
    <source>
        <dbReference type="ARBA" id="ARBA00001974"/>
    </source>
</evidence>
<dbReference type="InterPro" id="IPR023173">
    <property type="entry name" value="NADPH_Cyt_P450_Rdtase_alpha"/>
</dbReference>
<evidence type="ECO:0000256" key="5">
    <source>
        <dbReference type="ARBA" id="ARBA00022827"/>
    </source>
</evidence>
<keyword evidence="3" id="KW-0285">Flavoprotein</keyword>
<dbReference type="Gene3D" id="3.40.50.80">
    <property type="entry name" value="Nucleotide-binding domain of ferredoxin-NADP reductase (FNR) module"/>
    <property type="match status" value="1"/>
</dbReference>
<dbReference type="SUPFAM" id="SSF52343">
    <property type="entry name" value="Ferredoxin reductase-like, C-terminal NADP-linked domain"/>
    <property type="match status" value="1"/>
</dbReference>
<evidence type="ECO:0000256" key="3">
    <source>
        <dbReference type="ARBA" id="ARBA00022630"/>
    </source>
</evidence>
<dbReference type="InterPro" id="IPR008254">
    <property type="entry name" value="Flavodoxin/NO_synth"/>
</dbReference>
<gene>
    <name evidence="11" type="ORF">HK105_206988</name>
</gene>
<dbReference type="InterPro" id="IPR001094">
    <property type="entry name" value="Flavdoxin-like"/>
</dbReference>
<dbReference type="SUPFAM" id="SSF52218">
    <property type="entry name" value="Flavoproteins"/>
    <property type="match status" value="1"/>
</dbReference>
<dbReference type="InterPro" id="IPR003097">
    <property type="entry name" value="CysJ-like_FAD-binding"/>
</dbReference>
<dbReference type="InterPro" id="IPR001433">
    <property type="entry name" value="OxRdtase_FAD/NAD-bd"/>
</dbReference>
<dbReference type="Pfam" id="PF00175">
    <property type="entry name" value="NAD_binding_1"/>
    <property type="match status" value="1"/>
</dbReference>
<evidence type="ECO:0000259" key="9">
    <source>
        <dbReference type="PROSITE" id="PS50902"/>
    </source>
</evidence>
<keyword evidence="4" id="KW-0288">FMN</keyword>
<dbReference type="InterPro" id="IPR017938">
    <property type="entry name" value="Riboflavin_synthase-like_b-brl"/>
</dbReference>
<dbReference type="EC" id="1.6.2.4" evidence="8"/>
<dbReference type="InterPro" id="IPR039261">
    <property type="entry name" value="FNR_nucleotide-bd"/>
</dbReference>
<comment type="cofactor">
    <cofactor evidence="2">
        <name>FAD</name>
        <dbReference type="ChEBI" id="CHEBI:57692"/>
    </cofactor>
</comment>
<comment type="caution">
    <text evidence="11">The sequence shown here is derived from an EMBL/GenBank/DDBJ whole genome shotgun (WGS) entry which is preliminary data.</text>
</comment>
<dbReference type="InterPro" id="IPR001709">
    <property type="entry name" value="Flavoprot_Pyr_Nucl_cyt_Rdtase"/>
</dbReference>
<comment type="cofactor">
    <cofactor evidence="1">
        <name>FMN</name>
        <dbReference type="ChEBI" id="CHEBI:58210"/>
    </cofactor>
</comment>
<dbReference type="PANTHER" id="PTHR19384:SF17">
    <property type="entry name" value="NADPH--CYTOCHROME P450 REDUCTASE"/>
    <property type="match status" value="1"/>
</dbReference>
<evidence type="ECO:0000256" key="1">
    <source>
        <dbReference type="ARBA" id="ARBA00001917"/>
    </source>
</evidence>